<evidence type="ECO:0000256" key="7">
    <source>
        <dbReference type="SAM" id="Phobius"/>
    </source>
</evidence>
<dbReference type="InterPro" id="IPR011701">
    <property type="entry name" value="MFS"/>
</dbReference>
<dbReference type="GO" id="GO:0016020">
    <property type="term" value="C:membrane"/>
    <property type="evidence" value="ECO:0007669"/>
    <property type="project" value="UniProtKB-SubCell"/>
</dbReference>
<feature type="transmembrane region" description="Helical" evidence="7">
    <location>
        <begin position="409"/>
        <end position="428"/>
    </location>
</feature>
<feature type="transmembrane region" description="Helical" evidence="7">
    <location>
        <begin position="177"/>
        <end position="196"/>
    </location>
</feature>
<keyword evidence="10" id="KW-1185">Reference proteome</keyword>
<dbReference type="EMBL" id="JANAWD010000032">
    <property type="protein sequence ID" value="KAJ3490134.1"/>
    <property type="molecule type" value="Genomic_DNA"/>
</dbReference>
<dbReference type="PANTHER" id="PTHR23506">
    <property type="entry name" value="GH10249P"/>
    <property type="match status" value="1"/>
</dbReference>
<evidence type="ECO:0000256" key="3">
    <source>
        <dbReference type="ARBA" id="ARBA00022692"/>
    </source>
</evidence>
<feature type="transmembrane region" description="Helical" evidence="7">
    <location>
        <begin position="319"/>
        <end position="340"/>
    </location>
</feature>
<evidence type="ECO:0000256" key="5">
    <source>
        <dbReference type="ARBA" id="ARBA00023136"/>
    </source>
</evidence>
<feature type="transmembrane region" description="Helical" evidence="7">
    <location>
        <begin position="371"/>
        <end position="397"/>
    </location>
</feature>
<dbReference type="GO" id="GO:0022857">
    <property type="term" value="F:transmembrane transporter activity"/>
    <property type="evidence" value="ECO:0007669"/>
    <property type="project" value="InterPro"/>
</dbReference>
<feature type="transmembrane region" description="Helical" evidence="7">
    <location>
        <begin position="148"/>
        <end position="165"/>
    </location>
</feature>
<dbReference type="Proteomes" id="UP001212997">
    <property type="component" value="Unassembled WGS sequence"/>
</dbReference>
<evidence type="ECO:0000256" key="1">
    <source>
        <dbReference type="ARBA" id="ARBA00004141"/>
    </source>
</evidence>
<name>A0AAD5VA69_9APHY</name>
<evidence type="ECO:0000259" key="8">
    <source>
        <dbReference type="PROSITE" id="PS50850"/>
    </source>
</evidence>
<evidence type="ECO:0000313" key="9">
    <source>
        <dbReference type="EMBL" id="KAJ3490134.1"/>
    </source>
</evidence>
<feature type="compositionally biased region" description="Polar residues" evidence="6">
    <location>
        <begin position="233"/>
        <end position="259"/>
    </location>
</feature>
<keyword evidence="4 7" id="KW-1133">Transmembrane helix</keyword>
<evidence type="ECO:0000256" key="4">
    <source>
        <dbReference type="ARBA" id="ARBA00022989"/>
    </source>
</evidence>
<protein>
    <recommendedName>
        <fullName evidence="8">Major facilitator superfamily (MFS) profile domain-containing protein</fullName>
    </recommendedName>
</protein>
<reference evidence="9" key="1">
    <citation type="submission" date="2022-07" db="EMBL/GenBank/DDBJ databases">
        <title>Genome Sequence of Physisporinus lineatus.</title>
        <authorList>
            <person name="Buettner E."/>
        </authorList>
    </citation>
    <scope>NUCLEOTIDE SEQUENCE</scope>
    <source>
        <strain evidence="9">VT162</strain>
    </source>
</reference>
<feature type="transmembrane region" description="Helical" evidence="7">
    <location>
        <begin position="282"/>
        <end position="299"/>
    </location>
</feature>
<feature type="domain" description="Major facilitator superfamily (MFS) profile" evidence="8">
    <location>
        <begin position="20"/>
        <end position="488"/>
    </location>
</feature>
<proteinExistence type="predicted"/>
<organism evidence="9 10">
    <name type="scientific">Meripilus lineatus</name>
    <dbReference type="NCBI Taxonomy" id="2056292"/>
    <lineage>
        <taxon>Eukaryota</taxon>
        <taxon>Fungi</taxon>
        <taxon>Dikarya</taxon>
        <taxon>Basidiomycota</taxon>
        <taxon>Agaricomycotina</taxon>
        <taxon>Agaricomycetes</taxon>
        <taxon>Polyporales</taxon>
        <taxon>Meripilaceae</taxon>
        <taxon>Meripilus</taxon>
    </lineage>
</organism>
<feature type="transmembrane region" description="Helical" evidence="7">
    <location>
        <begin position="59"/>
        <end position="79"/>
    </location>
</feature>
<dbReference type="CDD" id="cd17325">
    <property type="entry name" value="MFS_MdtG_SLC18_like"/>
    <property type="match status" value="1"/>
</dbReference>
<dbReference type="PROSITE" id="PS50850">
    <property type="entry name" value="MFS"/>
    <property type="match status" value="1"/>
</dbReference>
<feature type="transmembrane region" description="Helical" evidence="7">
    <location>
        <begin position="455"/>
        <end position="478"/>
    </location>
</feature>
<comment type="caution">
    <text evidence="9">The sequence shown here is derived from an EMBL/GenBank/DDBJ whole genome shotgun (WGS) entry which is preliminary data.</text>
</comment>
<sequence>MASLSKRPWGLEWRSSVWFVTAVVGLGITTDLLVYSVVIPVLPFHLEELGYTGVSALTGWLLFGYSGGIVFSTPIIAVLSERYNSRRWPLLIGQFVLIGSQVMLMEAPKYWVMVIARVIQGISSAVIWVVGLALLCDTAPAATIGRQLGLAMSGLSLGLLIGPPVGGTLFKSFGFRAPFVCSVIVTLVDVIGRVLIIERGEAQAHGFDPAAPPVKNESIELEKAPVEVSTENVPNNADVNRTTTPSVTEVTVQDATQPTPDSPAEKITLMGVVATLLRSRRALAAIFISMTYGIVLTTVEPALPLHLQDIWHLNSSGVGLVFLAAVIPTIFSSGIAGWWTDKKGPEWLTITCLILSSPWWGIMIIQKSLALFLVALAFQSFFTAGVVSPLTAELAAVSRANTGVGYGHVYGAFQLAYGIGSAGKLFLISSVDKVSSVKAGPIIGGQVYEHVELGWLTICVLSIGLFIVCTGLAVSCIGEEPLLARALRRHKKRVLERTSTAPAPTPVLFDPTLTH</sequence>
<comment type="subcellular location">
    <subcellularLocation>
        <location evidence="1">Membrane</location>
        <topology evidence="1">Multi-pass membrane protein</topology>
    </subcellularLocation>
</comment>
<dbReference type="InterPro" id="IPR020846">
    <property type="entry name" value="MFS_dom"/>
</dbReference>
<feature type="transmembrane region" description="Helical" evidence="7">
    <location>
        <begin position="347"/>
        <end position="365"/>
    </location>
</feature>
<keyword evidence="3 7" id="KW-0812">Transmembrane</keyword>
<dbReference type="InterPro" id="IPR036259">
    <property type="entry name" value="MFS_trans_sf"/>
</dbReference>
<gene>
    <name evidence="9" type="ORF">NLI96_g1643</name>
</gene>
<dbReference type="PANTHER" id="PTHR23506:SF23">
    <property type="entry name" value="GH10249P"/>
    <property type="match status" value="1"/>
</dbReference>
<accession>A0AAD5VA69</accession>
<dbReference type="Gene3D" id="1.20.1250.20">
    <property type="entry name" value="MFS general substrate transporter like domains"/>
    <property type="match status" value="2"/>
</dbReference>
<keyword evidence="5 7" id="KW-0472">Membrane</keyword>
<dbReference type="Pfam" id="PF07690">
    <property type="entry name" value="MFS_1"/>
    <property type="match status" value="1"/>
</dbReference>
<feature type="transmembrane region" description="Helical" evidence="7">
    <location>
        <begin position="16"/>
        <end position="39"/>
    </location>
</feature>
<evidence type="ECO:0000256" key="6">
    <source>
        <dbReference type="SAM" id="MobiDB-lite"/>
    </source>
</evidence>
<dbReference type="AlphaFoldDB" id="A0AAD5VA69"/>
<dbReference type="SUPFAM" id="SSF103473">
    <property type="entry name" value="MFS general substrate transporter"/>
    <property type="match status" value="1"/>
</dbReference>
<feature type="transmembrane region" description="Helical" evidence="7">
    <location>
        <begin position="110"/>
        <end position="136"/>
    </location>
</feature>
<dbReference type="InterPro" id="IPR050930">
    <property type="entry name" value="MFS_Vesicular_Transporter"/>
</dbReference>
<feature type="region of interest" description="Disordered" evidence="6">
    <location>
        <begin position="233"/>
        <end position="261"/>
    </location>
</feature>
<evidence type="ECO:0000313" key="10">
    <source>
        <dbReference type="Proteomes" id="UP001212997"/>
    </source>
</evidence>
<feature type="transmembrane region" description="Helical" evidence="7">
    <location>
        <begin position="88"/>
        <end position="104"/>
    </location>
</feature>
<evidence type="ECO:0000256" key="2">
    <source>
        <dbReference type="ARBA" id="ARBA00022448"/>
    </source>
</evidence>
<keyword evidence="2" id="KW-0813">Transport</keyword>